<dbReference type="GO" id="GO:0005737">
    <property type="term" value="C:cytoplasm"/>
    <property type="evidence" value="ECO:0007669"/>
    <property type="project" value="TreeGrafter"/>
</dbReference>
<dbReference type="GO" id="GO:0009116">
    <property type="term" value="P:nucleoside metabolic process"/>
    <property type="evidence" value="ECO:0007669"/>
    <property type="project" value="InterPro"/>
</dbReference>
<gene>
    <name evidence="8" type="ORF">C5689_06900</name>
</gene>
<evidence type="ECO:0000313" key="8">
    <source>
        <dbReference type="EMBL" id="PWB94777.1"/>
    </source>
</evidence>
<dbReference type="EMBL" id="PUIV01000006">
    <property type="protein sequence ID" value="PWB94777.1"/>
    <property type="molecule type" value="Genomic_DNA"/>
</dbReference>
<comment type="pathway">
    <text evidence="1">Purine metabolism; purine nucleoside salvage.</text>
</comment>
<dbReference type="EC" id="2.4.2.1" evidence="3"/>
<evidence type="ECO:0000256" key="1">
    <source>
        <dbReference type="ARBA" id="ARBA00005058"/>
    </source>
</evidence>
<evidence type="ECO:0000256" key="3">
    <source>
        <dbReference type="ARBA" id="ARBA00011886"/>
    </source>
</evidence>
<comment type="caution">
    <text evidence="8">The sequence shown here is derived from an EMBL/GenBank/DDBJ whole genome shotgun (WGS) entry which is preliminary data.</text>
</comment>
<evidence type="ECO:0000256" key="4">
    <source>
        <dbReference type="ARBA" id="ARBA00022676"/>
    </source>
</evidence>
<keyword evidence="9" id="KW-1185">Reference proteome</keyword>
<dbReference type="CDD" id="cd09009">
    <property type="entry name" value="PNP-EcPNPII_like"/>
    <property type="match status" value="1"/>
</dbReference>
<dbReference type="OrthoDB" id="1523230at2"/>
<keyword evidence="4" id="KW-0328">Glycosyltransferase</keyword>
<organism evidence="8 9">
    <name type="scientific">Methylosinus sporium</name>
    <dbReference type="NCBI Taxonomy" id="428"/>
    <lineage>
        <taxon>Bacteria</taxon>
        <taxon>Pseudomonadati</taxon>
        <taxon>Pseudomonadota</taxon>
        <taxon>Alphaproteobacteria</taxon>
        <taxon>Hyphomicrobiales</taxon>
        <taxon>Methylocystaceae</taxon>
        <taxon>Methylosinus</taxon>
    </lineage>
</organism>
<evidence type="ECO:0000259" key="7">
    <source>
        <dbReference type="Pfam" id="PF01048"/>
    </source>
</evidence>
<dbReference type="RefSeq" id="WP_108916530.1">
    <property type="nucleotide sequence ID" value="NZ_BGJY01000015.1"/>
</dbReference>
<dbReference type="InterPro" id="IPR035994">
    <property type="entry name" value="Nucleoside_phosphorylase_sf"/>
</dbReference>
<dbReference type="PANTHER" id="PTHR11904:SF9">
    <property type="entry name" value="PURINE NUCLEOSIDE PHOSPHORYLASE-RELATED"/>
    <property type="match status" value="1"/>
</dbReference>
<dbReference type="InterPro" id="IPR000845">
    <property type="entry name" value="Nucleoside_phosphorylase_d"/>
</dbReference>
<feature type="domain" description="Nucleoside phosphorylase" evidence="7">
    <location>
        <begin position="24"/>
        <end position="241"/>
    </location>
</feature>
<dbReference type="GO" id="GO:0004731">
    <property type="term" value="F:purine-nucleoside phosphorylase activity"/>
    <property type="evidence" value="ECO:0007669"/>
    <property type="project" value="UniProtKB-EC"/>
</dbReference>
<reference evidence="8 9" key="1">
    <citation type="journal article" date="2018" name="Appl. Microbiol. Biotechnol.">
        <title>Co-cultivation of the strictly anaerobic methanogen Methanosarcina barkeri with aerobic methanotrophs in an oxygen-limited membrane bioreactor.</title>
        <authorList>
            <person name="In 't Zandt M.H."/>
            <person name="van den Bosch T.J.M."/>
            <person name="Rijkers R."/>
            <person name="van Kessel M.A.H.J."/>
            <person name="Jetten M.S.M."/>
            <person name="Welte C.U."/>
        </authorList>
    </citation>
    <scope>NUCLEOTIDE SEQUENCE [LARGE SCALE GENOMIC DNA]</scope>
    <source>
        <strain evidence="8 9">DSM 17706</strain>
    </source>
</reference>
<evidence type="ECO:0000256" key="6">
    <source>
        <dbReference type="ARBA" id="ARBA00031036"/>
    </source>
</evidence>
<dbReference type="Gene3D" id="3.40.50.1580">
    <property type="entry name" value="Nucleoside phosphorylase domain"/>
    <property type="match status" value="1"/>
</dbReference>
<dbReference type="InterPro" id="IPR011268">
    <property type="entry name" value="Purine_phosphorylase"/>
</dbReference>
<name>A0A2U1ST36_METSR</name>
<comment type="similarity">
    <text evidence="2">Belongs to the PNP/MTAP phosphorylase family.</text>
</comment>
<evidence type="ECO:0000313" key="9">
    <source>
        <dbReference type="Proteomes" id="UP000245137"/>
    </source>
</evidence>
<proteinExistence type="inferred from homology"/>
<evidence type="ECO:0000256" key="2">
    <source>
        <dbReference type="ARBA" id="ARBA00006751"/>
    </source>
</evidence>
<accession>A0A2U1ST36</accession>
<keyword evidence="5" id="KW-0808">Transferase</keyword>
<protein>
    <recommendedName>
        <fullName evidence="3">purine-nucleoside phosphorylase</fullName>
        <ecNumber evidence="3">2.4.2.1</ecNumber>
    </recommendedName>
    <alternativeName>
        <fullName evidence="6">Inosine-guanosine phosphorylase</fullName>
    </alternativeName>
</protein>
<evidence type="ECO:0000256" key="5">
    <source>
        <dbReference type="ARBA" id="ARBA00022679"/>
    </source>
</evidence>
<dbReference type="SUPFAM" id="SSF53167">
    <property type="entry name" value="Purine and uridine phosphorylases"/>
    <property type="match status" value="1"/>
</dbReference>
<dbReference type="Proteomes" id="UP000245137">
    <property type="component" value="Unassembled WGS sequence"/>
</dbReference>
<dbReference type="PANTHER" id="PTHR11904">
    <property type="entry name" value="METHYLTHIOADENOSINE/PURINE NUCLEOSIDE PHOSPHORYLASE"/>
    <property type="match status" value="1"/>
</dbReference>
<dbReference type="Pfam" id="PF01048">
    <property type="entry name" value="PNP_UDP_1"/>
    <property type="match status" value="1"/>
</dbReference>
<sequence>MSTRARDAADIIGARNPLGPIETAVVLGREFLAAADIGEQAVAIPYSELPGFPEIEGGELLIGLVEGAPMLFLKGRSEFYESGDPSLMSSPIETLMHLNVRALLSTGLAVSTNADFQPSSIFSVTDHINFSGLNPLIGAAGQNFVNMNGAYDKRLLRRLKQASAGAGVTLNEGVLMWFSGPSYETPAEVKMARMLGADALGMSIAPEAILAKRFALPFAAAAVITDYAAGFAGGNPAYDPSRTSSLVALRRLLRAFQKFK</sequence>
<dbReference type="UniPathway" id="UPA00606"/>
<dbReference type="AlphaFoldDB" id="A0A2U1ST36"/>